<name>A0A140G786_9CAUD</name>
<evidence type="ECO:0000313" key="2">
    <source>
        <dbReference type="Proteomes" id="UP000204546"/>
    </source>
</evidence>
<dbReference type="OrthoDB" id="26161at10239"/>
<dbReference type="GeneID" id="29125699"/>
<reference evidence="2" key="1">
    <citation type="submission" date="2016-02" db="EMBL/GenBank/DDBJ databases">
        <authorList>
            <person name="Wen L."/>
            <person name="He K."/>
            <person name="Yang H."/>
        </authorList>
    </citation>
    <scope>NUCLEOTIDE SEQUENCE [LARGE SCALE GENOMIC DNA]</scope>
</reference>
<gene>
    <name evidence="1" type="primary">59</name>
    <name evidence="1" type="ORF">BARRETLEMON_59</name>
</gene>
<proteinExistence type="predicted"/>
<sequence length="64" mass="7405">MPRLEAHCTNCGARCVTRDVLPSCNRCLPIVRQKRERYKKGGWPTCLVTIARIERWVAYDQLTA</sequence>
<dbReference type="Proteomes" id="UP000204546">
    <property type="component" value="Segment"/>
</dbReference>
<evidence type="ECO:0000313" key="1">
    <source>
        <dbReference type="EMBL" id="AMM44521.1"/>
    </source>
</evidence>
<dbReference type="RefSeq" id="YP_009303128.1">
    <property type="nucleotide sequence ID" value="NC_031252.1"/>
</dbReference>
<keyword evidence="2" id="KW-1185">Reference proteome</keyword>
<dbReference type="KEGG" id="vg:29125699"/>
<accession>A0A140G786</accession>
<dbReference type="EMBL" id="KU647629">
    <property type="protein sequence ID" value="AMM44521.1"/>
    <property type="molecule type" value="Genomic_DNA"/>
</dbReference>
<protein>
    <submittedName>
        <fullName evidence="1">Uncharacterized protein</fullName>
    </submittedName>
</protein>
<organism evidence="1 2">
    <name type="scientific">Arthrobacter phage BarretLemon</name>
    <dbReference type="NCBI Taxonomy" id="1796994"/>
    <lineage>
        <taxon>Viruses</taxon>
        <taxon>Duplodnaviria</taxon>
        <taxon>Heunggongvirae</taxon>
        <taxon>Uroviricota</taxon>
        <taxon>Caudoviricetes</taxon>
        <taxon>Berryhillviridae</taxon>
        <taxon>Marthavirus</taxon>
        <taxon>Marthavirus barretlemon</taxon>
    </lineage>
</organism>